<name>A0ABR4ENI3_9PEZI</name>
<feature type="compositionally biased region" description="Basic and acidic residues" evidence="1">
    <location>
        <begin position="49"/>
        <end position="58"/>
    </location>
</feature>
<feature type="region of interest" description="Disordered" evidence="1">
    <location>
        <begin position="47"/>
        <end position="73"/>
    </location>
</feature>
<protein>
    <submittedName>
        <fullName evidence="2">Uncharacterized protein</fullName>
    </submittedName>
</protein>
<sequence>MSPLSDLQKSHLPFHHTYSPALKVLWVAASLVASLWERLGTRAVTWSEARGESTRRDCSSVVGHNRDASTPASQPFPLVDVHVRMRPEACEIDSRVIDRSLSRIHSAVAP</sequence>
<proteinExistence type="predicted"/>
<accession>A0ABR4ENI3</accession>
<evidence type="ECO:0000256" key="1">
    <source>
        <dbReference type="SAM" id="MobiDB-lite"/>
    </source>
</evidence>
<reference evidence="2 3" key="1">
    <citation type="submission" date="2024-03" db="EMBL/GenBank/DDBJ databases">
        <title>A high-quality draft genome sequence of Diaporthe vaccinii, a causative agent of upright dieback and viscid rot disease in cranberry plants.</title>
        <authorList>
            <person name="Sarrasin M."/>
            <person name="Lang B.F."/>
            <person name="Burger G."/>
        </authorList>
    </citation>
    <scope>NUCLEOTIDE SEQUENCE [LARGE SCALE GENOMIC DNA]</scope>
    <source>
        <strain evidence="2 3">IS7</strain>
    </source>
</reference>
<comment type="caution">
    <text evidence="2">The sequence shown here is derived from an EMBL/GenBank/DDBJ whole genome shotgun (WGS) entry which is preliminary data.</text>
</comment>
<gene>
    <name evidence="2" type="ORF">FJTKL_09232</name>
</gene>
<evidence type="ECO:0000313" key="3">
    <source>
        <dbReference type="Proteomes" id="UP001600888"/>
    </source>
</evidence>
<evidence type="ECO:0000313" key="2">
    <source>
        <dbReference type="EMBL" id="KAL2284008.1"/>
    </source>
</evidence>
<dbReference type="EMBL" id="JBAWTH010000039">
    <property type="protein sequence ID" value="KAL2284008.1"/>
    <property type="molecule type" value="Genomic_DNA"/>
</dbReference>
<organism evidence="2 3">
    <name type="scientific">Diaporthe vaccinii</name>
    <dbReference type="NCBI Taxonomy" id="105482"/>
    <lineage>
        <taxon>Eukaryota</taxon>
        <taxon>Fungi</taxon>
        <taxon>Dikarya</taxon>
        <taxon>Ascomycota</taxon>
        <taxon>Pezizomycotina</taxon>
        <taxon>Sordariomycetes</taxon>
        <taxon>Sordariomycetidae</taxon>
        <taxon>Diaporthales</taxon>
        <taxon>Diaporthaceae</taxon>
        <taxon>Diaporthe</taxon>
        <taxon>Diaporthe eres species complex</taxon>
    </lineage>
</organism>
<dbReference type="Proteomes" id="UP001600888">
    <property type="component" value="Unassembled WGS sequence"/>
</dbReference>
<keyword evidence="3" id="KW-1185">Reference proteome</keyword>